<dbReference type="AlphaFoldDB" id="A0A139ALG2"/>
<name>A0A139ALG2_GONPJ</name>
<accession>A0A139ALG2</accession>
<protein>
    <submittedName>
        <fullName evidence="1">Uncharacterized protein</fullName>
    </submittedName>
</protein>
<dbReference type="EMBL" id="KQ965746">
    <property type="protein sequence ID" value="KXS17627.1"/>
    <property type="molecule type" value="Genomic_DNA"/>
</dbReference>
<evidence type="ECO:0000313" key="1">
    <source>
        <dbReference type="EMBL" id="KXS17627.1"/>
    </source>
</evidence>
<gene>
    <name evidence="1" type="ORF">M427DRAFT_255448</name>
</gene>
<keyword evidence="2" id="KW-1185">Reference proteome</keyword>
<proteinExistence type="predicted"/>
<sequence length="194" mass="21182">MFAICGMILGHNCGRLPTRTNGMGILRMRNPTEPPHQTTAPAWWYSASFGRVGATSFCCDVPQPGESGHGARVGARVGARTHPTLLKIDHVGKPYIAAIPGLCEEFLNMYAASWPTSTTQPFSLSSLRSIRCSCGDIFSLSDEQQEHPSDLLALLATHCSAIERVDLEACRIGQYRWQCPIHTPTDAITGLDRQ</sequence>
<reference evidence="1 2" key="1">
    <citation type="journal article" date="2015" name="Genome Biol. Evol.">
        <title>Phylogenomic analyses indicate that early fungi evolved digesting cell walls of algal ancestors of land plants.</title>
        <authorList>
            <person name="Chang Y."/>
            <person name="Wang S."/>
            <person name="Sekimoto S."/>
            <person name="Aerts A.L."/>
            <person name="Choi C."/>
            <person name="Clum A."/>
            <person name="LaButti K.M."/>
            <person name="Lindquist E.A."/>
            <person name="Yee Ngan C."/>
            <person name="Ohm R.A."/>
            <person name="Salamov A.A."/>
            <person name="Grigoriev I.V."/>
            <person name="Spatafora J.W."/>
            <person name="Berbee M.L."/>
        </authorList>
    </citation>
    <scope>NUCLEOTIDE SEQUENCE [LARGE SCALE GENOMIC DNA]</scope>
    <source>
        <strain evidence="1 2">JEL478</strain>
    </source>
</reference>
<evidence type="ECO:0000313" key="2">
    <source>
        <dbReference type="Proteomes" id="UP000070544"/>
    </source>
</evidence>
<organism evidence="1 2">
    <name type="scientific">Gonapodya prolifera (strain JEL478)</name>
    <name type="common">Monoblepharis prolifera</name>
    <dbReference type="NCBI Taxonomy" id="1344416"/>
    <lineage>
        <taxon>Eukaryota</taxon>
        <taxon>Fungi</taxon>
        <taxon>Fungi incertae sedis</taxon>
        <taxon>Chytridiomycota</taxon>
        <taxon>Chytridiomycota incertae sedis</taxon>
        <taxon>Monoblepharidomycetes</taxon>
        <taxon>Monoblepharidales</taxon>
        <taxon>Gonapodyaceae</taxon>
        <taxon>Gonapodya</taxon>
    </lineage>
</organism>
<dbReference type="Proteomes" id="UP000070544">
    <property type="component" value="Unassembled WGS sequence"/>
</dbReference>